<sequence>MFNLVCDRQYLYGLSFVAADVATTVLSPLAGFLSDRSWQEARDHGLRFHLAHHCHRQQRR</sequence>
<comment type="caution">
    <text evidence="2">The sequence shown here is derived from an EMBL/GenBank/DDBJ whole genome shotgun (WGS) entry which is preliminary data.</text>
</comment>
<organism evidence="2 3">
    <name type="scientific">Haemaphysalis longicornis</name>
    <name type="common">Bush tick</name>
    <dbReference type="NCBI Taxonomy" id="44386"/>
    <lineage>
        <taxon>Eukaryota</taxon>
        <taxon>Metazoa</taxon>
        <taxon>Ecdysozoa</taxon>
        <taxon>Arthropoda</taxon>
        <taxon>Chelicerata</taxon>
        <taxon>Arachnida</taxon>
        <taxon>Acari</taxon>
        <taxon>Parasitiformes</taxon>
        <taxon>Ixodida</taxon>
        <taxon>Ixodoidea</taxon>
        <taxon>Ixodidae</taxon>
        <taxon>Haemaphysalinae</taxon>
        <taxon>Haemaphysalis</taxon>
    </lineage>
</organism>
<evidence type="ECO:0000313" key="3">
    <source>
        <dbReference type="Proteomes" id="UP000821853"/>
    </source>
</evidence>
<keyword evidence="1" id="KW-0812">Transmembrane</keyword>
<evidence type="ECO:0000256" key="1">
    <source>
        <dbReference type="SAM" id="Phobius"/>
    </source>
</evidence>
<keyword evidence="3" id="KW-1185">Reference proteome</keyword>
<accession>A0A9J6GXZ7</accession>
<dbReference type="EMBL" id="JABSTR010000010">
    <property type="protein sequence ID" value="KAH9379697.1"/>
    <property type="molecule type" value="Genomic_DNA"/>
</dbReference>
<feature type="transmembrane region" description="Helical" evidence="1">
    <location>
        <begin position="12"/>
        <end position="33"/>
    </location>
</feature>
<dbReference type="OrthoDB" id="2261376at2759"/>
<dbReference type="VEuPathDB" id="VectorBase:HLOH_060292"/>
<name>A0A9J6GXZ7_HAELO</name>
<dbReference type="AlphaFoldDB" id="A0A9J6GXZ7"/>
<protein>
    <submittedName>
        <fullName evidence="2">Uncharacterized protein</fullName>
    </submittedName>
</protein>
<reference evidence="2 3" key="1">
    <citation type="journal article" date="2020" name="Cell">
        <title>Large-Scale Comparative Analyses of Tick Genomes Elucidate Their Genetic Diversity and Vector Capacities.</title>
        <authorList>
            <consortium name="Tick Genome and Microbiome Consortium (TIGMIC)"/>
            <person name="Jia N."/>
            <person name="Wang J."/>
            <person name="Shi W."/>
            <person name="Du L."/>
            <person name="Sun Y."/>
            <person name="Zhan W."/>
            <person name="Jiang J.F."/>
            <person name="Wang Q."/>
            <person name="Zhang B."/>
            <person name="Ji P."/>
            <person name="Bell-Sakyi L."/>
            <person name="Cui X.M."/>
            <person name="Yuan T.T."/>
            <person name="Jiang B.G."/>
            <person name="Yang W.F."/>
            <person name="Lam T.T."/>
            <person name="Chang Q.C."/>
            <person name="Ding S.J."/>
            <person name="Wang X.J."/>
            <person name="Zhu J.G."/>
            <person name="Ruan X.D."/>
            <person name="Zhao L."/>
            <person name="Wei J.T."/>
            <person name="Ye R.Z."/>
            <person name="Que T.C."/>
            <person name="Du C.H."/>
            <person name="Zhou Y.H."/>
            <person name="Cheng J.X."/>
            <person name="Dai P.F."/>
            <person name="Guo W.B."/>
            <person name="Han X.H."/>
            <person name="Huang E.J."/>
            <person name="Li L.F."/>
            <person name="Wei W."/>
            <person name="Gao Y.C."/>
            <person name="Liu J.Z."/>
            <person name="Shao H.Z."/>
            <person name="Wang X."/>
            <person name="Wang C.C."/>
            <person name="Yang T.C."/>
            <person name="Huo Q.B."/>
            <person name="Li W."/>
            <person name="Chen H.Y."/>
            <person name="Chen S.E."/>
            <person name="Zhou L.G."/>
            <person name="Ni X.B."/>
            <person name="Tian J.H."/>
            <person name="Sheng Y."/>
            <person name="Liu T."/>
            <person name="Pan Y.S."/>
            <person name="Xia L.Y."/>
            <person name="Li J."/>
            <person name="Zhao F."/>
            <person name="Cao W.C."/>
        </authorList>
    </citation>
    <scope>NUCLEOTIDE SEQUENCE [LARGE SCALE GENOMIC DNA]</scope>
    <source>
        <strain evidence="2">HaeL-2018</strain>
    </source>
</reference>
<dbReference type="Proteomes" id="UP000821853">
    <property type="component" value="Chromosome 8"/>
</dbReference>
<evidence type="ECO:0000313" key="2">
    <source>
        <dbReference type="EMBL" id="KAH9379697.1"/>
    </source>
</evidence>
<keyword evidence="1" id="KW-1133">Transmembrane helix</keyword>
<proteinExistence type="predicted"/>
<gene>
    <name evidence="2" type="ORF">HPB48_021218</name>
</gene>
<keyword evidence="1" id="KW-0472">Membrane</keyword>